<dbReference type="InterPro" id="IPR011049">
    <property type="entry name" value="Serralysin-like_metalloprot_C"/>
</dbReference>
<organism evidence="1 2">
    <name type="scientific">Massilia violaceinigra</name>
    <dbReference type="NCBI Taxonomy" id="2045208"/>
    <lineage>
        <taxon>Bacteria</taxon>
        <taxon>Pseudomonadati</taxon>
        <taxon>Pseudomonadota</taxon>
        <taxon>Betaproteobacteria</taxon>
        <taxon>Burkholderiales</taxon>
        <taxon>Oxalobacteraceae</taxon>
        <taxon>Telluria group</taxon>
        <taxon>Massilia</taxon>
    </lineage>
</organism>
<proteinExistence type="predicted"/>
<name>A0ABY3ZXW2_9BURK</name>
<dbReference type="RefSeq" id="WP_243488573.1">
    <property type="nucleotide sequence ID" value="NZ_CP063361.1"/>
</dbReference>
<dbReference type="SUPFAM" id="SSF51120">
    <property type="entry name" value="beta-Roll"/>
    <property type="match status" value="1"/>
</dbReference>
<dbReference type="Gene3D" id="2.150.10.10">
    <property type="entry name" value="Serralysin-like metalloprotease, C-terminal"/>
    <property type="match status" value="1"/>
</dbReference>
<keyword evidence="2" id="KW-1185">Reference proteome</keyword>
<dbReference type="Pfam" id="PF00353">
    <property type="entry name" value="HemolysinCabind"/>
    <property type="match status" value="3"/>
</dbReference>
<dbReference type="Proteomes" id="UP000831532">
    <property type="component" value="Chromosome"/>
</dbReference>
<dbReference type="PRINTS" id="PR00313">
    <property type="entry name" value="CABNDNGRPT"/>
</dbReference>
<dbReference type="EMBL" id="CP063361">
    <property type="protein sequence ID" value="UOD27301.1"/>
    <property type="molecule type" value="Genomic_DNA"/>
</dbReference>
<accession>A0ABY3ZXW2</accession>
<sequence>MASIYRGTEWDDNFSGGDEDTFVYGLGDNDLLYGGRWNDTLVGGAGNDTLFGGAANNVYVINRGDGDDVIHGFSSGNVIRFGEGITQADIVASTWNGMLGLTYGRQHDAFDTIRIDSIAGASWEQIQESAFVEFADNTVPVIGIIGSAGPGTAAHAWLDSAALNDVSPLLF</sequence>
<protein>
    <recommendedName>
        <fullName evidence="3">Haemolysin-type calcium binding-related domain-containing protein</fullName>
    </recommendedName>
</protein>
<evidence type="ECO:0008006" key="3">
    <source>
        <dbReference type="Google" id="ProtNLM"/>
    </source>
</evidence>
<evidence type="ECO:0000313" key="2">
    <source>
        <dbReference type="Proteomes" id="UP000831532"/>
    </source>
</evidence>
<gene>
    <name evidence="1" type="ORF">INH39_17345</name>
</gene>
<dbReference type="InterPro" id="IPR001343">
    <property type="entry name" value="Hemolysn_Ca-bd"/>
</dbReference>
<evidence type="ECO:0000313" key="1">
    <source>
        <dbReference type="EMBL" id="UOD27301.1"/>
    </source>
</evidence>
<reference evidence="1 2" key="1">
    <citation type="submission" date="2020-10" db="EMBL/GenBank/DDBJ databases">
        <title>Genome analysis of Massilia species.</title>
        <authorList>
            <person name="Jung D.-H."/>
        </authorList>
    </citation>
    <scope>NUCLEOTIDE SEQUENCE [LARGE SCALE GENOMIC DNA]</scope>
    <source>
        <strain evidence="2">sipir</strain>
    </source>
</reference>